<evidence type="ECO:0000313" key="2">
    <source>
        <dbReference type="EMBL" id="VDK51552.1"/>
    </source>
</evidence>
<reference evidence="2 3" key="2">
    <citation type="submission" date="2018-11" db="EMBL/GenBank/DDBJ databases">
        <authorList>
            <consortium name="Pathogen Informatics"/>
        </authorList>
    </citation>
    <scope>NUCLEOTIDE SEQUENCE [LARGE SCALE GENOMIC DNA]</scope>
</reference>
<organism evidence="4">
    <name type="scientific">Gongylonema pulchrum</name>
    <dbReference type="NCBI Taxonomy" id="637853"/>
    <lineage>
        <taxon>Eukaryota</taxon>
        <taxon>Metazoa</taxon>
        <taxon>Ecdysozoa</taxon>
        <taxon>Nematoda</taxon>
        <taxon>Chromadorea</taxon>
        <taxon>Rhabditida</taxon>
        <taxon>Spirurina</taxon>
        <taxon>Spiruromorpha</taxon>
        <taxon>Spiruroidea</taxon>
        <taxon>Gongylonematidae</taxon>
        <taxon>Gongylonema</taxon>
    </lineage>
</organism>
<reference evidence="4" key="1">
    <citation type="submission" date="2016-06" db="UniProtKB">
        <authorList>
            <consortium name="WormBaseParasite"/>
        </authorList>
    </citation>
    <scope>IDENTIFICATION</scope>
</reference>
<feature type="compositionally biased region" description="Pro residues" evidence="1">
    <location>
        <begin position="67"/>
        <end position="80"/>
    </location>
</feature>
<name>A0A183DA93_9BILA</name>
<feature type="region of interest" description="Disordered" evidence="1">
    <location>
        <begin position="60"/>
        <end position="80"/>
    </location>
</feature>
<dbReference type="AlphaFoldDB" id="A0A183DA93"/>
<feature type="region of interest" description="Disordered" evidence="1">
    <location>
        <begin position="201"/>
        <end position="223"/>
    </location>
</feature>
<sequence length="231" mass="24933">MPVSDNGAIYQQSYAEGFSVATTACLAYLQRALPCSELFPHMQQFHNGLVQHLQAVMSNQMKGSPDGAPPSTAPSQPLPPAVAPPLCPPGKFLTVSPAPGNFPPAPTIYSASSYSVRNLPYQCLTPRMFFAPCIPGTCGTPITPCAAPVPVMPSPCTPRSAVPHPVALLGVHTPVADSRRHCQMERNRRNLEVIASGEVTSEQEKIRKKRVEPPAKLAETSQKDLKLWRPF</sequence>
<accession>A0A183DA93</accession>
<proteinExistence type="predicted"/>
<keyword evidence="3" id="KW-1185">Reference proteome</keyword>
<dbReference type="EMBL" id="UYRT01012200">
    <property type="protein sequence ID" value="VDK51552.1"/>
    <property type="molecule type" value="Genomic_DNA"/>
</dbReference>
<protein>
    <submittedName>
        <fullName evidence="4">Orange domain-containing protein</fullName>
    </submittedName>
</protein>
<evidence type="ECO:0000256" key="1">
    <source>
        <dbReference type="SAM" id="MobiDB-lite"/>
    </source>
</evidence>
<evidence type="ECO:0000313" key="3">
    <source>
        <dbReference type="Proteomes" id="UP000271098"/>
    </source>
</evidence>
<gene>
    <name evidence="2" type="ORF">GPUH_LOCUS5635</name>
</gene>
<dbReference type="Proteomes" id="UP000271098">
    <property type="component" value="Unassembled WGS sequence"/>
</dbReference>
<dbReference type="WBParaSite" id="GPUH_0000564201-mRNA-1">
    <property type="protein sequence ID" value="GPUH_0000564201-mRNA-1"/>
    <property type="gene ID" value="GPUH_0000564201"/>
</dbReference>
<evidence type="ECO:0000313" key="4">
    <source>
        <dbReference type="WBParaSite" id="GPUH_0000564201-mRNA-1"/>
    </source>
</evidence>